<gene>
    <name evidence="3" type="ORF">B1202_05020</name>
</gene>
<dbReference type="EMBL" id="MVKX01000002">
    <property type="protein sequence ID" value="OOV84984.1"/>
    <property type="molecule type" value="Genomic_DNA"/>
</dbReference>
<reference evidence="3 4" key="1">
    <citation type="submission" date="2017-02" db="EMBL/GenBank/DDBJ databases">
        <title>Acinetobacter sp. ANC 4945, whole genome shotgun sequencing project.</title>
        <authorList>
            <person name="Radolfova-Krizova L."/>
            <person name="Al Atrouni A."/>
            <person name="Nemec A."/>
        </authorList>
    </citation>
    <scope>NUCLEOTIDE SEQUENCE [LARGE SCALE GENOMIC DNA]</scope>
    <source>
        <strain evidence="3 4">ANC 4945</strain>
    </source>
</reference>
<evidence type="ECO:0000256" key="1">
    <source>
        <dbReference type="SAM" id="Phobius"/>
    </source>
</evidence>
<dbReference type="PANTHER" id="PTHR43546:SF3">
    <property type="entry name" value="UPF0173 METAL-DEPENDENT HYDROLASE MJ1163"/>
    <property type="match status" value="1"/>
</dbReference>
<evidence type="ECO:0000259" key="2">
    <source>
        <dbReference type="SMART" id="SM00849"/>
    </source>
</evidence>
<dbReference type="AlphaFoldDB" id="A0A1T1H573"/>
<dbReference type="SUPFAM" id="SSF56281">
    <property type="entry name" value="Metallo-hydrolase/oxidoreductase"/>
    <property type="match status" value="1"/>
</dbReference>
<dbReference type="RefSeq" id="WP_078189483.1">
    <property type="nucleotide sequence ID" value="NZ_JAMCOZ010000005.1"/>
</dbReference>
<dbReference type="InterPro" id="IPR001279">
    <property type="entry name" value="Metallo-B-lactamas"/>
</dbReference>
<feature type="domain" description="Metallo-beta-lactamase" evidence="2">
    <location>
        <begin position="62"/>
        <end position="253"/>
    </location>
</feature>
<dbReference type="Pfam" id="PF12706">
    <property type="entry name" value="Lactamase_B_2"/>
    <property type="match status" value="1"/>
</dbReference>
<evidence type="ECO:0000313" key="3">
    <source>
        <dbReference type="EMBL" id="OOV84984.1"/>
    </source>
</evidence>
<protein>
    <recommendedName>
        <fullName evidence="2">Metallo-beta-lactamase domain-containing protein</fullName>
    </recommendedName>
</protein>
<dbReference type="Proteomes" id="UP000191160">
    <property type="component" value="Unassembled WGS sequence"/>
</dbReference>
<evidence type="ECO:0000313" key="4">
    <source>
        <dbReference type="Proteomes" id="UP000191160"/>
    </source>
</evidence>
<name>A0A1T1H573_9GAMM</name>
<keyword evidence="4" id="KW-1185">Reference proteome</keyword>
<keyword evidence="1" id="KW-0812">Transmembrane</keyword>
<sequence>MRILKTFLIIFSVFMILAIGILAYLIQPSGTLAAFKTWHYQHPAQSTTDTHSAAPYHVKFFGVSTLLFDDGQEQILIDGFFSRPSLSQTIFTQIQSNQPLLESYIDQYDLKRTRAIFVTHSHYDHALDIPMLAHQLPKAMIVGSKSTLNIARAMPITESQLHEVQAWQPMQIGKFTITAIPSQHTPPTAVNDDLGEEISQPLQLPAHFSAFKEGGSYDYLIQHGPHYSLVKASTGAVPKQLQKLKVDTLFLGIAQLSKQTAAFQQQYFKETLATLQPSTVIPIHWDNFFKPLNPELEFLPRFADATPQSLNLLIQSASAQNTEVVLLSQPVSFELKN</sequence>
<dbReference type="SMART" id="SM00849">
    <property type="entry name" value="Lactamase_B"/>
    <property type="match status" value="1"/>
</dbReference>
<accession>A0A1T1H573</accession>
<feature type="transmembrane region" description="Helical" evidence="1">
    <location>
        <begin position="7"/>
        <end position="26"/>
    </location>
</feature>
<keyword evidence="1" id="KW-1133">Transmembrane helix</keyword>
<dbReference type="InterPro" id="IPR050114">
    <property type="entry name" value="UPF0173_UPF0282_UlaG_hydrolase"/>
</dbReference>
<organism evidence="3 4">
    <name type="scientific">Acinetobacter amyesii</name>
    <dbReference type="NCBI Taxonomy" id="2942470"/>
    <lineage>
        <taxon>Bacteria</taxon>
        <taxon>Pseudomonadati</taxon>
        <taxon>Pseudomonadota</taxon>
        <taxon>Gammaproteobacteria</taxon>
        <taxon>Moraxellales</taxon>
        <taxon>Moraxellaceae</taxon>
        <taxon>Acinetobacter</taxon>
    </lineage>
</organism>
<dbReference type="Gene3D" id="3.60.15.10">
    <property type="entry name" value="Ribonuclease Z/Hydroxyacylglutathione hydrolase-like"/>
    <property type="match status" value="1"/>
</dbReference>
<keyword evidence="1" id="KW-0472">Membrane</keyword>
<dbReference type="InterPro" id="IPR036866">
    <property type="entry name" value="RibonucZ/Hydroxyglut_hydro"/>
</dbReference>
<proteinExistence type="predicted"/>
<dbReference type="PANTHER" id="PTHR43546">
    <property type="entry name" value="UPF0173 METAL-DEPENDENT HYDROLASE MJ1163-RELATED"/>
    <property type="match status" value="1"/>
</dbReference>
<comment type="caution">
    <text evidence="3">The sequence shown here is derived from an EMBL/GenBank/DDBJ whole genome shotgun (WGS) entry which is preliminary data.</text>
</comment>